<dbReference type="RefSeq" id="XP_026628706.1">
    <property type="nucleotide sequence ID" value="XM_026765346.1"/>
</dbReference>
<dbReference type="EMBL" id="KZ852039">
    <property type="protein sequence ID" value="RDH35684.1"/>
    <property type="molecule type" value="Genomic_DNA"/>
</dbReference>
<reference evidence="2 3" key="1">
    <citation type="submission" date="2018-07" db="EMBL/GenBank/DDBJ databases">
        <title>The genomes of Aspergillus section Nigri reveals drivers in fungal speciation.</title>
        <authorList>
            <consortium name="DOE Joint Genome Institute"/>
            <person name="Vesth T.C."/>
            <person name="Nybo J."/>
            <person name="Theobald S."/>
            <person name="Brandl J."/>
            <person name="Frisvad J.C."/>
            <person name="Nielsen K.F."/>
            <person name="Lyhne E.K."/>
            <person name="Kogle M.E."/>
            <person name="Kuo A."/>
            <person name="Riley R."/>
            <person name="Clum A."/>
            <person name="Nolan M."/>
            <person name="Lipzen A."/>
            <person name="Salamov A."/>
            <person name="Henrissat B."/>
            <person name="Wiebenga A."/>
            <person name="De vries R.P."/>
            <person name="Grigoriev I.V."/>
            <person name="Mortensen U.H."/>
            <person name="Andersen M.R."/>
            <person name="Baker S.E."/>
        </authorList>
    </citation>
    <scope>NUCLEOTIDE SEQUENCE [LARGE SCALE GENOMIC DNA]</scope>
    <source>
        <strain evidence="2 3">CBS 139.54b</strain>
    </source>
</reference>
<evidence type="ECO:0000313" key="2">
    <source>
        <dbReference type="EMBL" id="RDH35684.1"/>
    </source>
</evidence>
<accession>A0A3F3Q8X1</accession>
<evidence type="ECO:0000256" key="1">
    <source>
        <dbReference type="SAM" id="Phobius"/>
    </source>
</evidence>
<keyword evidence="1" id="KW-0812">Transmembrane</keyword>
<gene>
    <name evidence="2" type="ORF">BDQ94DRAFT_139017</name>
</gene>
<keyword evidence="1" id="KW-0472">Membrane</keyword>
<proteinExistence type="predicted"/>
<protein>
    <submittedName>
        <fullName evidence="2">Uncharacterized protein</fullName>
    </submittedName>
</protein>
<dbReference type="Proteomes" id="UP000253729">
    <property type="component" value="Unassembled WGS sequence"/>
</dbReference>
<dbReference type="GeneID" id="38133702"/>
<keyword evidence="3" id="KW-1185">Reference proteome</keyword>
<evidence type="ECO:0000313" key="3">
    <source>
        <dbReference type="Proteomes" id="UP000253729"/>
    </source>
</evidence>
<keyword evidence="1" id="KW-1133">Transmembrane helix</keyword>
<name>A0A3F3Q8X1_9EURO</name>
<dbReference type="AlphaFoldDB" id="A0A3F3Q8X1"/>
<sequence>MIHSPFSLSGVTSPLFFFLDIFFTLFYSAVLIIIFSFLFFSASFFPQSRWIK</sequence>
<organism evidence="2 3">
    <name type="scientific">Aspergillus welwitschiae</name>
    <dbReference type="NCBI Taxonomy" id="1341132"/>
    <lineage>
        <taxon>Eukaryota</taxon>
        <taxon>Fungi</taxon>
        <taxon>Dikarya</taxon>
        <taxon>Ascomycota</taxon>
        <taxon>Pezizomycotina</taxon>
        <taxon>Eurotiomycetes</taxon>
        <taxon>Eurotiomycetidae</taxon>
        <taxon>Eurotiales</taxon>
        <taxon>Aspergillaceae</taxon>
        <taxon>Aspergillus</taxon>
        <taxon>Aspergillus subgen. Circumdati</taxon>
    </lineage>
</organism>
<feature type="transmembrane region" description="Helical" evidence="1">
    <location>
        <begin position="15"/>
        <end position="45"/>
    </location>
</feature>